<keyword evidence="2" id="KW-1185">Reference proteome</keyword>
<dbReference type="EMBL" id="JAHESD010000003">
    <property type="protein sequence ID" value="MBT1702144.1"/>
    <property type="molecule type" value="Genomic_DNA"/>
</dbReference>
<dbReference type="PANTHER" id="PTHR17985">
    <property type="entry name" value="SER/THR-RICH PROTEIN T10 IN DGCR REGION"/>
    <property type="match status" value="1"/>
</dbReference>
<gene>
    <name evidence="1" type="ORF">KK060_02580</name>
</gene>
<evidence type="ECO:0000313" key="2">
    <source>
        <dbReference type="Proteomes" id="UP000772618"/>
    </source>
</evidence>
<name>A0ABS5VL24_9BACT</name>
<sequence>MCLIFLAIKNHPEYKLVVAANRDEFYQRKTAPADYWVDHPSILGGRDLEAGGTWLALNRYGKISMVTNYRDPKNINPKAPSRGHLVSDFLEQKNIDASRYMKDVSTRGKQYNGFNLITGTVDDLWYYSNYGYGVQHLSDGIFGLSNHLLDTPWPKVVKGKQKFTSALEKELSPEKLFNLLYDDVLAVDTELPDTGVGLERERALSSMFIKSPGYGTKCSTVILVDQNNNVQFQERVYDTTTFTFSVKKFTFTIES</sequence>
<reference evidence="1 2" key="1">
    <citation type="submission" date="2021-05" db="EMBL/GenBank/DDBJ databases">
        <title>A Polyphasic approach of four new species of the genus Ohtaekwangia: Ohtaekwangia histidinii sp. nov., Ohtaekwangia cretensis sp. nov., Ohtaekwangia indiensis sp. nov., Ohtaekwangia reichenbachii sp. nov. from diverse environment.</title>
        <authorList>
            <person name="Octaviana S."/>
        </authorList>
    </citation>
    <scope>NUCLEOTIDE SEQUENCE [LARGE SCALE GENOMIC DNA]</scope>
    <source>
        <strain evidence="1 2">PWU20</strain>
    </source>
</reference>
<dbReference type="RefSeq" id="WP_254151865.1">
    <property type="nucleotide sequence ID" value="NZ_JAHESD010000003.1"/>
</dbReference>
<dbReference type="Pfam" id="PF05742">
    <property type="entry name" value="TANGO2"/>
    <property type="match status" value="1"/>
</dbReference>
<accession>A0ABS5VL24</accession>
<dbReference type="Proteomes" id="UP000772618">
    <property type="component" value="Unassembled WGS sequence"/>
</dbReference>
<proteinExistence type="predicted"/>
<dbReference type="PANTHER" id="PTHR17985:SF8">
    <property type="entry name" value="TRANSPORT AND GOLGI ORGANIZATION PROTEIN 2 HOMOLOG"/>
    <property type="match status" value="1"/>
</dbReference>
<organism evidence="1 2">
    <name type="scientific">Chryseosolibacter indicus</name>
    <dbReference type="NCBI Taxonomy" id="2782351"/>
    <lineage>
        <taxon>Bacteria</taxon>
        <taxon>Pseudomonadati</taxon>
        <taxon>Bacteroidota</taxon>
        <taxon>Cytophagia</taxon>
        <taxon>Cytophagales</taxon>
        <taxon>Chryseotaleaceae</taxon>
        <taxon>Chryseosolibacter</taxon>
    </lineage>
</organism>
<evidence type="ECO:0000313" key="1">
    <source>
        <dbReference type="EMBL" id="MBT1702144.1"/>
    </source>
</evidence>
<comment type="caution">
    <text evidence="1">The sequence shown here is derived from an EMBL/GenBank/DDBJ whole genome shotgun (WGS) entry which is preliminary data.</text>
</comment>
<dbReference type="InterPro" id="IPR008551">
    <property type="entry name" value="TANGO2"/>
</dbReference>
<protein>
    <submittedName>
        <fullName evidence="1">NRDE family protein</fullName>
    </submittedName>
</protein>